<dbReference type="EMBL" id="JANPWB010000006">
    <property type="protein sequence ID" value="KAJ1179592.1"/>
    <property type="molecule type" value="Genomic_DNA"/>
</dbReference>
<evidence type="ECO:0000313" key="2">
    <source>
        <dbReference type="EMBL" id="KAJ1179592.1"/>
    </source>
</evidence>
<evidence type="ECO:0000313" key="3">
    <source>
        <dbReference type="Proteomes" id="UP001066276"/>
    </source>
</evidence>
<evidence type="ECO:0000256" key="1">
    <source>
        <dbReference type="SAM" id="MobiDB-lite"/>
    </source>
</evidence>
<protein>
    <submittedName>
        <fullName evidence="2">Uncharacterized protein</fullName>
    </submittedName>
</protein>
<dbReference type="AlphaFoldDB" id="A0AAV7TSI0"/>
<name>A0AAV7TSI0_PLEWA</name>
<proteinExistence type="predicted"/>
<dbReference type="Proteomes" id="UP001066276">
    <property type="component" value="Chromosome 3_2"/>
</dbReference>
<sequence length="117" mass="12051">MAPLGSVEVSVEGAGHRLPLHTAGLRVSGLSGGALGSPPRVSVRPGDDRASEGPTGDDDGQTPPRSLPRKVRRRSLLRLRQRQRLGAWFLAGGDPRFGRCSDEGSGGGCVLGSGGRG</sequence>
<keyword evidence="3" id="KW-1185">Reference proteome</keyword>
<feature type="region of interest" description="Disordered" evidence="1">
    <location>
        <begin position="27"/>
        <end position="75"/>
    </location>
</feature>
<gene>
    <name evidence="2" type="ORF">NDU88_004826</name>
</gene>
<accession>A0AAV7TSI0</accession>
<comment type="caution">
    <text evidence="2">The sequence shown here is derived from an EMBL/GenBank/DDBJ whole genome shotgun (WGS) entry which is preliminary data.</text>
</comment>
<organism evidence="2 3">
    <name type="scientific">Pleurodeles waltl</name>
    <name type="common">Iberian ribbed newt</name>
    <dbReference type="NCBI Taxonomy" id="8319"/>
    <lineage>
        <taxon>Eukaryota</taxon>
        <taxon>Metazoa</taxon>
        <taxon>Chordata</taxon>
        <taxon>Craniata</taxon>
        <taxon>Vertebrata</taxon>
        <taxon>Euteleostomi</taxon>
        <taxon>Amphibia</taxon>
        <taxon>Batrachia</taxon>
        <taxon>Caudata</taxon>
        <taxon>Salamandroidea</taxon>
        <taxon>Salamandridae</taxon>
        <taxon>Pleurodelinae</taxon>
        <taxon>Pleurodeles</taxon>
    </lineage>
</organism>
<reference evidence="2" key="1">
    <citation type="journal article" date="2022" name="bioRxiv">
        <title>Sequencing and chromosome-scale assembly of the giantPleurodeles waltlgenome.</title>
        <authorList>
            <person name="Brown T."/>
            <person name="Elewa A."/>
            <person name="Iarovenko S."/>
            <person name="Subramanian E."/>
            <person name="Araus A.J."/>
            <person name="Petzold A."/>
            <person name="Susuki M."/>
            <person name="Suzuki K.-i.T."/>
            <person name="Hayashi T."/>
            <person name="Toyoda A."/>
            <person name="Oliveira C."/>
            <person name="Osipova E."/>
            <person name="Leigh N.D."/>
            <person name="Simon A."/>
            <person name="Yun M.H."/>
        </authorList>
    </citation>
    <scope>NUCLEOTIDE SEQUENCE</scope>
    <source>
        <strain evidence="2">20211129_DDA</strain>
        <tissue evidence="2">Liver</tissue>
    </source>
</reference>